<keyword evidence="7" id="KW-0653">Protein transport</keyword>
<dbReference type="InterPro" id="IPR003538">
    <property type="entry name" value="TonB"/>
</dbReference>
<evidence type="ECO:0000259" key="10">
    <source>
        <dbReference type="PROSITE" id="PS52015"/>
    </source>
</evidence>
<evidence type="ECO:0000256" key="3">
    <source>
        <dbReference type="ARBA" id="ARBA00022448"/>
    </source>
</evidence>
<dbReference type="Gene3D" id="3.30.1150.10">
    <property type="match status" value="1"/>
</dbReference>
<keyword evidence="9" id="KW-0472">Membrane</keyword>
<dbReference type="InterPro" id="IPR006260">
    <property type="entry name" value="TonB/TolA_C"/>
</dbReference>
<organism evidence="11 12">
    <name type="scientific">Pontibacter saemangeumensis</name>
    <dbReference type="NCBI Taxonomy" id="1084525"/>
    <lineage>
        <taxon>Bacteria</taxon>
        <taxon>Pseudomonadati</taxon>
        <taxon>Bacteroidota</taxon>
        <taxon>Cytophagia</taxon>
        <taxon>Cytophagales</taxon>
        <taxon>Hymenobacteraceae</taxon>
        <taxon>Pontibacter</taxon>
    </lineage>
</organism>
<reference evidence="12" key="1">
    <citation type="journal article" date="2019" name="Int. J. Syst. Evol. Microbiol.">
        <title>The Global Catalogue of Microorganisms (GCM) 10K type strain sequencing project: providing services to taxonomists for standard genome sequencing and annotation.</title>
        <authorList>
            <consortium name="The Broad Institute Genomics Platform"/>
            <consortium name="The Broad Institute Genome Sequencing Center for Infectious Disease"/>
            <person name="Wu L."/>
            <person name="Ma J."/>
        </authorList>
    </citation>
    <scope>NUCLEOTIDE SEQUENCE [LARGE SCALE GENOMIC DNA]</scope>
    <source>
        <strain evidence="12">JCM 17926</strain>
    </source>
</reference>
<dbReference type="EMBL" id="BAABHC010000003">
    <property type="protein sequence ID" value="GAA4426336.1"/>
    <property type="molecule type" value="Genomic_DNA"/>
</dbReference>
<evidence type="ECO:0000256" key="8">
    <source>
        <dbReference type="ARBA" id="ARBA00022989"/>
    </source>
</evidence>
<feature type="domain" description="TonB C-terminal" evidence="10">
    <location>
        <begin position="189"/>
        <end position="279"/>
    </location>
</feature>
<comment type="subcellular location">
    <subcellularLocation>
        <location evidence="1">Cell inner membrane</location>
        <topology evidence="1">Single-pass membrane protein</topology>
        <orientation evidence="1">Periplasmic side</orientation>
    </subcellularLocation>
</comment>
<accession>A0ABP8LDG0</accession>
<dbReference type="Pfam" id="PF03544">
    <property type="entry name" value="TonB_C"/>
    <property type="match status" value="1"/>
</dbReference>
<keyword evidence="5" id="KW-0997">Cell inner membrane</keyword>
<dbReference type="Proteomes" id="UP001500552">
    <property type="component" value="Unassembled WGS sequence"/>
</dbReference>
<evidence type="ECO:0000256" key="9">
    <source>
        <dbReference type="ARBA" id="ARBA00023136"/>
    </source>
</evidence>
<evidence type="ECO:0000313" key="11">
    <source>
        <dbReference type="EMBL" id="GAA4426336.1"/>
    </source>
</evidence>
<keyword evidence="3" id="KW-0813">Transport</keyword>
<keyword evidence="4" id="KW-1003">Cell membrane</keyword>
<dbReference type="NCBIfam" id="TIGR01352">
    <property type="entry name" value="tonB_Cterm"/>
    <property type="match status" value="1"/>
</dbReference>
<keyword evidence="8" id="KW-1133">Transmembrane helix</keyword>
<dbReference type="PRINTS" id="PR01374">
    <property type="entry name" value="TONBPROTEIN"/>
</dbReference>
<comment type="similarity">
    <text evidence="2">Belongs to the TonB family.</text>
</comment>
<evidence type="ECO:0000313" key="12">
    <source>
        <dbReference type="Proteomes" id="UP001500552"/>
    </source>
</evidence>
<dbReference type="PROSITE" id="PS52015">
    <property type="entry name" value="TONB_CTD"/>
    <property type="match status" value="1"/>
</dbReference>
<keyword evidence="6" id="KW-0812">Transmembrane</keyword>
<dbReference type="InterPro" id="IPR037682">
    <property type="entry name" value="TonB_C"/>
</dbReference>
<evidence type="ECO:0000256" key="7">
    <source>
        <dbReference type="ARBA" id="ARBA00022927"/>
    </source>
</evidence>
<evidence type="ECO:0000256" key="4">
    <source>
        <dbReference type="ARBA" id="ARBA00022475"/>
    </source>
</evidence>
<dbReference type="InterPro" id="IPR051045">
    <property type="entry name" value="TonB-dependent_transducer"/>
</dbReference>
<proteinExistence type="inferred from homology"/>
<evidence type="ECO:0000256" key="6">
    <source>
        <dbReference type="ARBA" id="ARBA00022692"/>
    </source>
</evidence>
<evidence type="ECO:0000256" key="5">
    <source>
        <dbReference type="ARBA" id="ARBA00022519"/>
    </source>
</evidence>
<evidence type="ECO:0000256" key="2">
    <source>
        <dbReference type="ARBA" id="ARBA00006555"/>
    </source>
</evidence>
<dbReference type="PANTHER" id="PTHR33446">
    <property type="entry name" value="PROTEIN TONB-RELATED"/>
    <property type="match status" value="1"/>
</dbReference>
<protein>
    <submittedName>
        <fullName evidence="11">Energy transducer TonB</fullName>
    </submittedName>
</protein>
<dbReference type="PANTHER" id="PTHR33446:SF2">
    <property type="entry name" value="PROTEIN TONB"/>
    <property type="match status" value="1"/>
</dbReference>
<keyword evidence="12" id="KW-1185">Reference proteome</keyword>
<gene>
    <name evidence="11" type="ORF">GCM10023188_08310</name>
</gene>
<name>A0ABP8LDG0_9BACT</name>
<evidence type="ECO:0000256" key="1">
    <source>
        <dbReference type="ARBA" id="ARBA00004383"/>
    </source>
</evidence>
<comment type="caution">
    <text evidence="11">The sequence shown here is derived from an EMBL/GenBank/DDBJ whole genome shotgun (WGS) entry which is preliminary data.</text>
</comment>
<sequence>MKKSYYLSMTFNNIIFKGRNQAYGAYALRRIYSKHMALAAILATAIFSGALVGPVVENMLFAKQEKYVKPVYEVYEPIVIELPPLPETPVQPKKEAAPAMVPAEKQVKTEKFVKPNVVEENALVKTETVPDQKLLSKVNIGSNTMAGELPEFPAAGPVDMPAGRSNGTGDVATPPAEFIHAEEMPEFVGGEKALFEYLGKRMRYPKEAQRARVEGIVVVTFVVATDGAITKAEIVKGLGYGTDEEALRVINSMPHWQPGRQNGRAVPVRYTLPIRFNLQ</sequence>
<dbReference type="SUPFAM" id="SSF74653">
    <property type="entry name" value="TolA/TonB C-terminal domain"/>
    <property type="match status" value="1"/>
</dbReference>
<dbReference type="RefSeq" id="WP_345157001.1">
    <property type="nucleotide sequence ID" value="NZ_BAABHC010000003.1"/>
</dbReference>